<dbReference type="InterPro" id="IPR011697">
    <property type="entry name" value="Peptidase_C26"/>
</dbReference>
<evidence type="ECO:0000313" key="1">
    <source>
        <dbReference type="EMBL" id="AFG37523.1"/>
    </source>
</evidence>
<dbReference type="EMBL" id="CP003282">
    <property type="protein sequence ID" value="AFG37523.1"/>
    <property type="molecule type" value="Genomic_DNA"/>
</dbReference>
<dbReference type="PATRIC" id="fig|889378.3.peg.1453"/>
<dbReference type="OrthoDB" id="9806430at2"/>
<dbReference type="Gene3D" id="3.40.50.880">
    <property type="match status" value="1"/>
</dbReference>
<gene>
    <name evidence="1" type="ordered locus">Spiaf_1460</name>
</gene>
<dbReference type="Pfam" id="PF07722">
    <property type="entry name" value="Peptidase_C26"/>
    <property type="match status" value="1"/>
</dbReference>
<dbReference type="GO" id="GO:0005829">
    <property type="term" value="C:cytosol"/>
    <property type="evidence" value="ECO:0007669"/>
    <property type="project" value="TreeGrafter"/>
</dbReference>
<organism evidence="1 2">
    <name type="scientific">Spirochaeta africana (strain ATCC 700263 / DSM 8902 / Z-7692)</name>
    <dbReference type="NCBI Taxonomy" id="889378"/>
    <lineage>
        <taxon>Bacteria</taxon>
        <taxon>Pseudomonadati</taxon>
        <taxon>Spirochaetota</taxon>
        <taxon>Spirochaetia</taxon>
        <taxon>Spirochaetales</taxon>
        <taxon>Spirochaetaceae</taxon>
        <taxon>Spirochaeta</taxon>
    </lineage>
</organism>
<dbReference type="AlphaFoldDB" id="H9UJ30"/>
<dbReference type="PANTHER" id="PTHR43235">
    <property type="entry name" value="GLUTAMINE AMIDOTRANSFERASE PB2B2.05-RELATED"/>
    <property type="match status" value="1"/>
</dbReference>
<dbReference type="GO" id="GO:0033969">
    <property type="term" value="F:gamma-glutamyl-gamma-aminobutyrate hydrolase activity"/>
    <property type="evidence" value="ECO:0007669"/>
    <property type="project" value="TreeGrafter"/>
</dbReference>
<reference evidence="2" key="1">
    <citation type="journal article" date="2013" name="Stand. Genomic Sci.">
        <title>Complete genome sequence of the halophilic bacterium Spirochaeta africana type strain (Z-7692(T)) from the alkaline Lake Magadi in the East African Rift.</title>
        <authorList>
            <person name="Liolos K."/>
            <person name="Abt B."/>
            <person name="Scheuner C."/>
            <person name="Teshima H."/>
            <person name="Held B."/>
            <person name="Lapidus A."/>
            <person name="Nolan M."/>
            <person name="Lucas S."/>
            <person name="Deshpande S."/>
            <person name="Cheng J.F."/>
            <person name="Tapia R."/>
            <person name="Goodwin L.A."/>
            <person name="Pitluck S."/>
            <person name="Pagani I."/>
            <person name="Ivanova N."/>
            <person name="Mavromatis K."/>
            <person name="Mikhailova N."/>
            <person name="Huntemann M."/>
            <person name="Pati A."/>
            <person name="Chen A."/>
            <person name="Palaniappan K."/>
            <person name="Land M."/>
            <person name="Rohde M."/>
            <person name="Tindall B.J."/>
            <person name="Detter J.C."/>
            <person name="Goker M."/>
            <person name="Bristow J."/>
            <person name="Eisen J.A."/>
            <person name="Markowitz V."/>
            <person name="Hugenholtz P."/>
            <person name="Woyke T."/>
            <person name="Klenk H.P."/>
            <person name="Kyrpides N.C."/>
        </authorList>
    </citation>
    <scope>NUCLEOTIDE SEQUENCE</scope>
    <source>
        <strain evidence="2">ATCC 700263 / DSM 8902 / Z-7692</strain>
    </source>
</reference>
<dbReference type="SUPFAM" id="SSF52317">
    <property type="entry name" value="Class I glutamine amidotransferase-like"/>
    <property type="match status" value="1"/>
</dbReference>
<dbReference type="Proteomes" id="UP000007383">
    <property type="component" value="Chromosome"/>
</dbReference>
<dbReference type="eggNOG" id="COG2071">
    <property type="taxonomic scope" value="Bacteria"/>
</dbReference>
<evidence type="ECO:0000313" key="2">
    <source>
        <dbReference type="Proteomes" id="UP000007383"/>
    </source>
</evidence>
<keyword evidence="1" id="KW-0808">Transferase</keyword>
<dbReference type="RefSeq" id="WP_014455507.1">
    <property type="nucleotide sequence ID" value="NC_017098.1"/>
</dbReference>
<dbReference type="PROSITE" id="PS51273">
    <property type="entry name" value="GATASE_TYPE_1"/>
    <property type="match status" value="1"/>
</dbReference>
<proteinExistence type="predicted"/>
<dbReference type="CDD" id="cd01745">
    <property type="entry name" value="GATase1_2"/>
    <property type="match status" value="1"/>
</dbReference>
<dbReference type="GO" id="GO:0016740">
    <property type="term" value="F:transferase activity"/>
    <property type="evidence" value="ECO:0007669"/>
    <property type="project" value="UniProtKB-KW"/>
</dbReference>
<dbReference type="GO" id="GO:0006598">
    <property type="term" value="P:polyamine catabolic process"/>
    <property type="evidence" value="ECO:0007669"/>
    <property type="project" value="TreeGrafter"/>
</dbReference>
<protein>
    <submittedName>
        <fullName evidence="1">Putative glutamine amidotransferase</fullName>
    </submittedName>
</protein>
<dbReference type="KEGG" id="sfc:Spiaf_1460"/>
<keyword evidence="2" id="KW-1185">Reference proteome</keyword>
<dbReference type="InterPro" id="IPR029062">
    <property type="entry name" value="Class_I_gatase-like"/>
</dbReference>
<dbReference type="STRING" id="889378.Spiaf_1460"/>
<accession>H9UJ30</accession>
<sequence>MISWPFRQTSRPVIGITQPSRFTNPDFLAVACAVWLAGGRPRILTHRYPDPFPEIHGLILGGGRDIFPPFFREIRKKGYQYDFDRDAMEMTYLGYAETHALPVLGICRGAQLINVFHNGTLHMKLKASFRHSHYPSHPLRQAVFRKPIQISTASMLHRIIKTSSCRVNSLHSQAINEVGDGLVVAARESNGMIQAIEDPSADFLLGVQFHPELLIHRRPFRRLFGSFVAAAARFRDQQHFRVS</sequence>
<name>H9UJ30_SPIAZ</name>
<dbReference type="PANTHER" id="PTHR43235:SF1">
    <property type="entry name" value="GLUTAMINE AMIDOTRANSFERASE PB2B2.05-RELATED"/>
    <property type="match status" value="1"/>
</dbReference>
<dbReference type="InterPro" id="IPR044668">
    <property type="entry name" value="PuuD-like"/>
</dbReference>
<dbReference type="HOGENOM" id="CLU_030756_3_0_12"/>
<keyword evidence="1" id="KW-0315">Glutamine amidotransferase</keyword>